<dbReference type="InterPro" id="IPR013783">
    <property type="entry name" value="Ig-like_fold"/>
</dbReference>
<dbReference type="InterPro" id="IPR027417">
    <property type="entry name" value="P-loop_NTPase"/>
</dbReference>
<evidence type="ECO:0000256" key="4">
    <source>
        <dbReference type="SAM" id="Coils"/>
    </source>
</evidence>
<evidence type="ECO:0000259" key="6">
    <source>
        <dbReference type="PROSITE" id="PS51720"/>
    </source>
</evidence>
<protein>
    <submittedName>
        <fullName evidence="7">GTPase IMAP family member 8</fullName>
    </submittedName>
</protein>
<dbReference type="STRING" id="240159.A0A4U5UJU0"/>
<feature type="domain" description="AIG1-type G" evidence="6">
    <location>
        <begin position="486"/>
        <end position="673"/>
    </location>
</feature>
<dbReference type="PROSITE" id="PS51720">
    <property type="entry name" value="G_AIG1"/>
    <property type="match status" value="3"/>
</dbReference>
<dbReference type="PANTHER" id="PTHR10903:SF107">
    <property type="entry name" value="GTPASE IMAP FAMILY MEMBER 4-LIKE-RELATED"/>
    <property type="match status" value="1"/>
</dbReference>
<comment type="similarity">
    <text evidence="1">Belongs to the TRAFAC class TrmE-Era-EngA-EngB-Septin-like GTPase superfamily. AIG1/Toc34/Toc159-like paraseptin GTPase family. IAN subfamily.</text>
</comment>
<accession>A0A4U5UJU0</accession>
<dbReference type="InterPro" id="IPR003599">
    <property type="entry name" value="Ig_sub"/>
</dbReference>
<dbReference type="EMBL" id="CM014085">
    <property type="protein sequence ID" value="TKS75066.1"/>
    <property type="molecule type" value="Genomic_DNA"/>
</dbReference>
<evidence type="ECO:0000313" key="7">
    <source>
        <dbReference type="EMBL" id="TKS75066.1"/>
    </source>
</evidence>
<dbReference type="InterPro" id="IPR006703">
    <property type="entry name" value="G_AIG1"/>
</dbReference>
<keyword evidence="2" id="KW-0547">Nucleotide-binding</keyword>
<dbReference type="InterPro" id="IPR045058">
    <property type="entry name" value="GIMA/IAN/Toc"/>
</dbReference>
<feature type="region of interest" description="Disordered" evidence="5">
    <location>
        <begin position="1"/>
        <end position="21"/>
    </location>
</feature>
<organism evidence="7 8">
    <name type="scientific">Collichthys lucidus</name>
    <name type="common">Big head croaker</name>
    <name type="synonym">Sciaena lucida</name>
    <dbReference type="NCBI Taxonomy" id="240159"/>
    <lineage>
        <taxon>Eukaryota</taxon>
        <taxon>Metazoa</taxon>
        <taxon>Chordata</taxon>
        <taxon>Craniata</taxon>
        <taxon>Vertebrata</taxon>
        <taxon>Euteleostomi</taxon>
        <taxon>Actinopterygii</taxon>
        <taxon>Neopterygii</taxon>
        <taxon>Teleostei</taxon>
        <taxon>Neoteleostei</taxon>
        <taxon>Acanthomorphata</taxon>
        <taxon>Eupercaria</taxon>
        <taxon>Sciaenidae</taxon>
        <taxon>Collichthys</taxon>
    </lineage>
</organism>
<reference evidence="7 8" key="1">
    <citation type="submission" date="2019-01" db="EMBL/GenBank/DDBJ databases">
        <title>Genome Assembly of Collichthys lucidus.</title>
        <authorList>
            <person name="Cai M."/>
            <person name="Xiao S."/>
        </authorList>
    </citation>
    <scope>NUCLEOTIDE SEQUENCE [LARGE SCALE GENOMIC DNA]</scope>
    <source>
        <strain evidence="7">JT15FE1705JMU</strain>
        <tissue evidence="7">Muscle</tissue>
    </source>
</reference>
<dbReference type="Gene3D" id="2.60.40.10">
    <property type="entry name" value="Immunoglobulins"/>
    <property type="match status" value="1"/>
</dbReference>
<proteinExistence type="inferred from homology"/>
<keyword evidence="3" id="KW-0342">GTP-binding</keyword>
<dbReference type="SUPFAM" id="SSF52540">
    <property type="entry name" value="P-loop containing nucleoside triphosphate hydrolases"/>
    <property type="match status" value="3"/>
</dbReference>
<keyword evidence="8" id="KW-1185">Reference proteome</keyword>
<dbReference type="SUPFAM" id="SSF48726">
    <property type="entry name" value="Immunoglobulin"/>
    <property type="match status" value="1"/>
</dbReference>
<dbReference type="InterPro" id="IPR036179">
    <property type="entry name" value="Ig-like_dom_sf"/>
</dbReference>
<evidence type="ECO:0000313" key="8">
    <source>
        <dbReference type="Proteomes" id="UP000298787"/>
    </source>
</evidence>
<name>A0A4U5UJU0_COLLU</name>
<dbReference type="SMART" id="SM00409">
    <property type="entry name" value="IG"/>
    <property type="match status" value="3"/>
</dbReference>
<keyword evidence="4" id="KW-0175">Coiled coil</keyword>
<dbReference type="AlphaFoldDB" id="A0A4U5UJU0"/>
<dbReference type="FunFam" id="3.40.50.300:FF:001809">
    <property type="entry name" value="Si:ch1073-365p7.2"/>
    <property type="match status" value="3"/>
</dbReference>
<dbReference type="Proteomes" id="UP000298787">
    <property type="component" value="Chromosome 8"/>
</dbReference>
<evidence type="ECO:0000256" key="1">
    <source>
        <dbReference type="ARBA" id="ARBA00008535"/>
    </source>
</evidence>
<evidence type="ECO:0000256" key="2">
    <source>
        <dbReference type="ARBA" id="ARBA00022741"/>
    </source>
</evidence>
<evidence type="ECO:0000256" key="3">
    <source>
        <dbReference type="ARBA" id="ARBA00023134"/>
    </source>
</evidence>
<feature type="domain" description="AIG1-type G" evidence="6">
    <location>
        <begin position="248"/>
        <end position="449"/>
    </location>
</feature>
<evidence type="ECO:0000256" key="5">
    <source>
        <dbReference type="SAM" id="MobiDB-lite"/>
    </source>
</evidence>
<feature type="region of interest" description="Disordered" evidence="5">
    <location>
        <begin position="1016"/>
        <end position="1039"/>
    </location>
</feature>
<dbReference type="Pfam" id="PF04548">
    <property type="entry name" value="AIG1"/>
    <property type="match status" value="3"/>
</dbReference>
<sequence>MEALSSSRDSEGQRVSAASGVKHLPRHLVSGDSYSIKAVTREDAGGYQCQAEPWESSNSTSGKILSEPVELSVLELPPSALTLTPNTRQLFRGERFTVQCPESQTNSSGWMLKRFPSRDRKRVLHPDQCSALGGAVSADNPDACAFTAVSANGGLYWCEGAEGRSNSVNITVSFGPVILKTPAFPVLEGDEVILSCQYSSGPPGKTTFFKNGAEMNTSYSSASSNRVMKMTIENVTQEDEEDKDSTTLSESRLILIGGRWSGKSSSGNTILGKDRFECGRTRTAQCEVRHEEVQGRNLIVVDAPGWSSSLSLTEIPEGDKQRFKLNVSKCPPGPDVFLLIIPIDCAFSVEQKRTVEEHMKLLGERVWRYTMVLFTCGDFLGEKTIEQHIESEGDSLKWLIERCRNRYHVFNNKKKTDSSQVTELLEKIDEMVWHNNGTHYEVDEQTLNIIREKQEKVAERANDRRRRAEEERQQRKTLIPEEMKTIPKVQMVLLGSRNVGKTSVGNTILGIKDTEDGKRTAQSVARKGFVGKTEITLVDTPGWWKGFSVSDTPEAIKEEVFLLVVDADASFNAKHLEAVTTHMELLGEGVWRHTIVVFTRGDWLGTNTIEQYIEGEGEAMQCLIEQCGNRYHVMDNKNADDGTQIAELLEKITETVAANGFNHFVPDKKIHVSIKEKRLRVEDGARFRQSQVKARRKSLKGSKNKLHELRIVLLGMKTSGKSATGNNLLHKGAFATCQNNYCQVEEEKVADRLITVIDTPGWSKSSECTKEMDKEIVRGLSVSPLGVHAVLLVVPSDLTFREAQQVALEEHMNLFDASIWKHTMVLFTYGDKLADKSIEEHIEREHRALRWLVDKCENKYHVVNNMKKSDMSQVTELFEKIEEMVAGNNGRLYCPDMNDVHHRIEEKFRRRQLKNVLKKRLEEEYRRRELELMIHFKETLLELQADSKESVTSTKSKSLNQLVGDMAKLKAKTFGQRKKEENTDAKINREIEKLDKEIMRSAELLRNSKEILMPDLKGESRRSSIASTTSSQEEKMPTSQFDNVLQWLSTLQISKNVENELTLNFSETSGYRSVLPQDEFYAEADIPE</sequence>
<dbReference type="PANTHER" id="PTHR10903">
    <property type="entry name" value="GTPASE, IMAP FAMILY MEMBER-RELATED"/>
    <property type="match status" value="1"/>
</dbReference>
<feature type="coiled-coil region" evidence="4">
    <location>
        <begin position="451"/>
        <end position="478"/>
    </location>
</feature>
<gene>
    <name evidence="7" type="ORF">D9C73_009149</name>
</gene>
<dbReference type="Gene3D" id="3.40.50.300">
    <property type="entry name" value="P-loop containing nucleotide triphosphate hydrolases"/>
    <property type="match status" value="3"/>
</dbReference>
<dbReference type="GO" id="GO:0005525">
    <property type="term" value="F:GTP binding"/>
    <property type="evidence" value="ECO:0007669"/>
    <property type="project" value="UniProtKB-KW"/>
</dbReference>
<feature type="domain" description="AIG1-type G" evidence="6">
    <location>
        <begin position="706"/>
        <end position="902"/>
    </location>
</feature>